<dbReference type="Proteomes" id="UP000601435">
    <property type="component" value="Unassembled WGS sequence"/>
</dbReference>
<dbReference type="EMBL" id="CAJNJA010005520">
    <property type="protein sequence ID" value="CAE7191969.1"/>
    <property type="molecule type" value="Genomic_DNA"/>
</dbReference>
<comment type="caution">
    <text evidence="2">The sequence shown here is derived from an EMBL/GenBank/DDBJ whole genome shotgun (WGS) entry which is preliminary data.</text>
</comment>
<feature type="non-terminal residue" evidence="2">
    <location>
        <position position="1"/>
    </location>
</feature>
<feature type="region of interest" description="Disordered" evidence="1">
    <location>
        <begin position="34"/>
        <end position="58"/>
    </location>
</feature>
<organism evidence="2 3">
    <name type="scientific">Symbiodinium necroappetens</name>
    <dbReference type="NCBI Taxonomy" id="1628268"/>
    <lineage>
        <taxon>Eukaryota</taxon>
        <taxon>Sar</taxon>
        <taxon>Alveolata</taxon>
        <taxon>Dinophyceae</taxon>
        <taxon>Suessiales</taxon>
        <taxon>Symbiodiniaceae</taxon>
        <taxon>Symbiodinium</taxon>
    </lineage>
</organism>
<evidence type="ECO:0000256" key="1">
    <source>
        <dbReference type="SAM" id="MobiDB-lite"/>
    </source>
</evidence>
<keyword evidence="3" id="KW-1185">Reference proteome</keyword>
<accession>A0A812J653</accession>
<gene>
    <name evidence="2" type="ORF">SNEC2469_LOCUS1195</name>
</gene>
<dbReference type="OrthoDB" id="10306948at2759"/>
<proteinExistence type="predicted"/>
<evidence type="ECO:0000313" key="3">
    <source>
        <dbReference type="Proteomes" id="UP000601435"/>
    </source>
</evidence>
<evidence type="ECO:0000313" key="2">
    <source>
        <dbReference type="EMBL" id="CAE7191969.1"/>
    </source>
</evidence>
<reference evidence="2" key="1">
    <citation type="submission" date="2021-02" db="EMBL/GenBank/DDBJ databases">
        <authorList>
            <person name="Dougan E. K."/>
            <person name="Rhodes N."/>
            <person name="Thang M."/>
            <person name="Chan C."/>
        </authorList>
    </citation>
    <scope>NUCLEOTIDE SEQUENCE</scope>
</reference>
<protein>
    <submittedName>
        <fullName evidence="2">Uncharacterized protein</fullName>
    </submittedName>
</protein>
<sequence length="337" mass="37057">MPQLLLALRQAGTQDFYRQCHYDYALLRVIGGPTPADPPPTRGSWRPTLQPKVGGAGPLRRHDEVLRRSRRSSSLAVTTCDALEDMERGAGQVTAMSAAYYVIPPLPPNVRGGRLPEHIAGEGVDLPAPPATVDDTGTFYMFAGAATCRRLRRRRVPVVDPGSRATEHRCSDNFARLAMSFVEIGAKEHFPTPTVRALIMAHEVPTHRFVDDYVDIIRRVVELVGPEQAEGVTMIHDVVPRGDVLRRCVVRLEFQPHSRHTPGAGGWRFDGVAGFLDLLGLQTKPSYAQRIRKIQATIGDVLAKDDLAPHTANDWRAALTSLQSLLSAIHTGGTHLR</sequence>
<name>A0A812J653_9DINO</name>
<dbReference type="AlphaFoldDB" id="A0A812J653"/>